<reference evidence="10" key="1">
    <citation type="submission" date="2023-07" db="EMBL/GenBank/DDBJ databases">
        <title>Chromosome-level genome assembly of Artemia franciscana.</title>
        <authorList>
            <person name="Jo E."/>
        </authorList>
    </citation>
    <scope>NUCLEOTIDE SEQUENCE</scope>
    <source>
        <tissue evidence="10">Whole body</tissue>
    </source>
</reference>
<dbReference type="Pfam" id="PF02301">
    <property type="entry name" value="HORMA"/>
    <property type="match status" value="1"/>
</dbReference>
<comment type="caution">
    <text evidence="10">The sequence shown here is derived from an EMBL/GenBank/DDBJ whole genome shotgun (WGS) entry which is preliminary data.</text>
</comment>
<dbReference type="AlphaFoldDB" id="A0AA88IBH4"/>
<organism evidence="10 11">
    <name type="scientific">Artemia franciscana</name>
    <name type="common">Brine shrimp</name>
    <name type="synonym">Artemia sanfranciscana</name>
    <dbReference type="NCBI Taxonomy" id="6661"/>
    <lineage>
        <taxon>Eukaryota</taxon>
        <taxon>Metazoa</taxon>
        <taxon>Ecdysozoa</taxon>
        <taxon>Arthropoda</taxon>
        <taxon>Crustacea</taxon>
        <taxon>Branchiopoda</taxon>
        <taxon>Anostraca</taxon>
        <taxon>Artemiidae</taxon>
        <taxon>Artemia</taxon>
    </lineage>
</organism>
<keyword evidence="3" id="KW-0132">Cell division</keyword>
<comment type="subcellular location">
    <subcellularLocation>
        <location evidence="1">Nucleus</location>
    </subcellularLocation>
</comment>
<evidence type="ECO:0000256" key="4">
    <source>
        <dbReference type="ARBA" id="ARBA00022776"/>
    </source>
</evidence>
<evidence type="ECO:0000256" key="6">
    <source>
        <dbReference type="ARBA" id="ARBA00023306"/>
    </source>
</evidence>
<name>A0AA88IBH4_ARTSF</name>
<keyword evidence="5" id="KW-0539">Nucleus</keyword>
<keyword evidence="4" id="KW-0498">Mitosis</keyword>
<evidence type="ECO:0000256" key="8">
    <source>
        <dbReference type="ARBA" id="ARBA00076594"/>
    </source>
</evidence>
<dbReference type="InterPro" id="IPR003511">
    <property type="entry name" value="HORMA_dom"/>
</dbReference>
<dbReference type="PROSITE" id="PS50815">
    <property type="entry name" value="HORMA"/>
    <property type="match status" value="1"/>
</dbReference>
<dbReference type="GO" id="GO:0000776">
    <property type="term" value="C:kinetochore"/>
    <property type="evidence" value="ECO:0007669"/>
    <property type="project" value="TreeGrafter"/>
</dbReference>
<feature type="domain" description="HORMA" evidence="9">
    <location>
        <begin position="15"/>
        <end position="203"/>
    </location>
</feature>
<dbReference type="InterPro" id="IPR036570">
    <property type="entry name" value="HORMA_dom_sf"/>
</dbReference>
<evidence type="ECO:0000259" key="9">
    <source>
        <dbReference type="PROSITE" id="PS50815"/>
    </source>
</evidence>
<keyword evidence="6" id="KW-0131">Cell cycle</keyword>
<dbReference type="GO" id="GO:0051301">
    <property type="term" value="P:cell division"/>
    <property type="evidence" value="ECO:0007669"/>
    <property type="project" value="UniProtKB-KW"/>
</dbReference>
<evidence type="ECO:0000256" key="3">
    <source>
        <dbReference type="ARBA" id="ARBA00022618"/>
    </source>
</evidence>
<dbReference type="InterPro" id="IPR045091">
    <property type="entry name" value="Mad2-like"/>
</dbReference>
<dbReference type="EMBL" id="JAVRJZ010000002">
    <property type="protein sequence ID" value="KAK2726173.1"/>
    <property type="molecule type" value="Genomic_DNA"/>
</dbReference>
<evidence type="ECO:0000256" key="2">
    <source>
        <dbReference type="ARBA" id="ARBA00010348"/>
    </source>
</evidence>
<dbReference type="GO" id="GO:0005654">
    <property type="term" value="C:nucleoplasm"/>
    <property type="evidence" value="ECO:0007669"/>
    <property type="project" value="TreeGrafter"/>
</dbReference>
<protein>
    <recommendedName>
        <fullName evidence="7">Mitotic spindle assembly checkpoint protein MAD2A</fullName>
    </recommendedName>
    <alternativeName>
        <fullName evidence="8">Mitotic arrest deficient 2-like protein 1</fullName>
    </alternativeName>
</protein>
<comment type="similarity">
    <text evidence="2">Belongs to the MAD2 family.</text>
</comment>
<dbReference type="FunFam" id="3.30.900.10:FF:000002">
    <property type="entry name" value="Mitotic spindle assembly checkpoint protein MAD2A"/>
    <property type="match status" value="1"/>
</dbReference>
<dbReference type="GO" id="GO:0007094">
    <property type="term" value="P:mitotic spindle assembly checkpoint signaling"/>
    <property type="evidence" value="ECO:0007669"/>
    <property type="project" value="TreeGrafter"/>
</dbReference>
<dbReference type="EMBL" id="JAVRJZ010000002">
    <property type="protein sequence ID" value="KAK2726172.1"/>
    <property type="molecule type" value="Genomic_DNA"/>
</dbReference>
<dbReference type="Gene3D" id="3.30.900.10">
    <property type="entry name" value="HORMA domain"/>
    <property type="match status" value="1"/>
</dbReference>
<sequence>MTSTVQLSKQAITLKGSAQIVSEFFSYGINGILYQRGVYPQDTFKSVQHYGIPLLVSTDENVNKYLATVLGQVESWVAENKAERLVLVLKDIDTNDVLERWEFRVECEKPAETASNKADPVGKKDLKKIQAEIRDVMRQVTASVSFLPLLESVCSFEVLVYTRTVDSERPDQWLESEALLIPNSETVNLRHFSTSLHKVEALVSYKISD</sequence>
<evidence type="ECO:0000256" key="5">
    <source>
        <dbReference type="ARBA" id="ARBA00023242"/>
    </source>
</evidence>
<evidence type="ECO:0000313" key="11">
    <source>
        <dbReference type="Proteomes" id="UP001187531"/>
    </source>
</evidence>
<dbReference type="PANTHER" id="PTHR11842:SF11">
    <property type="entry name" value="MITOTIC SPINDLE ASSEMBLY CHECKPOINT PROTEIN MAD2A"/>
    <property type="match status" value="1"/>
</dbReference>
<proteinExistence type="inferred from homology"/>
<dbReference type="EMBL" id="JAVRJZ010000002">
    <property type="protein sequence ID" value="KAK2726171.1"/>
    <property type="molecule type" value="Genomic_DNA"/>
</dbReference>
<accession>A0AA88IBH4</accession>
<evidence type="ECO:0000313" key="10">
    <source>
        <dbReference type="EMBL" id="KAK2726173.1"/>
    </source>
</evidence>
<dbReference type="SUPFAM" id="SSF56019">
    <property type="entry name" value="The spindle assembly checkpoint protein mad2"/>
    <property type="match status" value="1"/>
</dbReference>
<evidence type="ECO:0000256" key="1">
    <source>
        <dbReference type="ARBA" id="ARBA00004123"/>
    </source>
</evidence>
<evidence type="ECO:0000256" key="7">
    <source>
        <dbReference type="ARBA" id="ARBA00068928"/>
    </source>
</evidence>
<dbReference type="GO" id="GO:1990728">
    <property type="term" value="C:mitotic spindle assembly checkpoint MAD1-MAD2 complex"/>
    <property type="evidence" value="ECO:0007669"/>
    <property type="project" value="UniProtKB-ARBA"/>
</dbReference>
<keyword evidence="11" id="KW-1185">Reference proteome</keyword>
<gene>
    <name evidence="10" type="ORF">QYM36_000578</name>
</gene>
<dbReference type="PANTHER" id="PTHR11842">
    <property type="entry name" value="MITOTIC SPINDLE ASSEMBLY CHECKPOINT PROTEIN MAD2"/>
    <property type="match status" value="1"/>
</dbReference>
<dbReference type="Proteomes" id="UP001187531">
    <property type="component" value="Unassembled WGS sequence"/>
</dbReference>